<dbReference type="AlphaFoldDB" id="A0A845PXI7"/>
<reference evidence="4 5" key="1">
    <citation type="submission" date="2019-11" db="EMBL/GenBank/DDBJ databases">
        <title>Characterization of Elizabethkingia argenteiflava sp. nov., isolated from inner surface of Soybean Pods.</title>
        <authorList>
            <person name="Mo S."/>
        </authorList>
    </citation>
    <scope>NUCLEOTIDE SEQUENCE [LARGE SCALE GENOMIC DNA]</scope>
    <source>
        <strain evidence="4 5">YB22</strain>
    </source>
</reference>
<dbReference type="GO" id="GO:0035269">
    <property type="term" value="P:protein O-linked glycosylation via mannose"/>
    <property type="evidence" value="ECO:0007669"/>
    <property type="project" value="TreeGrafter"/>
</dbReference>
<protein>
    <submittedName>
        <fullName evidence="4">Tetratricopeptide repeat protein</fullName>
    </submittedName>
</protein>
<evidence type="ECO:0000256" key="3">
    <source>
        <dbReference type="SAM" id="SignalP"/>
    </source>
</evidence>
<name>A0A845PXI7_9FLAO</name>
<evidence type="ECO:0000313" key="4">
    <source>
        <dbReference type="EMBL" id="NAW50800.1"/>
    </source>
</evidence>
<keyword evidence="5" id="KW-1185">Reference proteome</keyword>
<organism evidence="4 5">
    <name type="scientific">Elizabethkingia argenteiflava</name>
    <dbReference type="NCBI Taxonomy" id="2681556"/>
    <lineage>
        <taxon>Bacteria</taxon>
        <taxon>Pseudomonadati</taxon>
        <taxon>Bacteroidota</taxon>
        <taxon>Flavobacteriia</taxon>
        <taxon>Flavobacteriales</taxon>
        <taxon>Weeksellaceae</taxon>
        <taxon>Elizabethkingia</taxon>
    </lineage>
</organism>
<accession>A0A845PXI7</accession>
<dbReference type="Gene3D" id="1.25.40.10">
    <property type="entry name" value="Tetratricopeptide repeat domain"/>
    <property type="match status" value="1"/>
</dbReference>
<dbReference type="GO" id="GO:0030968">
    <property type="term" value="P:endoplasmic reticulum unfolded protein response"/>
    <property type="evidence" value="ECO:0007669"/>
    <property type="project" value="TreeGrafter"/>
</dbReference>
<dbReference type="SUPFAM" id="SSF48452">
    <property type="entry name" value="TPR-like"/>
    <property type="match status" value="1"/>
</dbReference>
<dbReference type="EMBL" id="JAAABJ010000444">
    <property type="protein sequence ID" value="NAW50800.1"/>
    <property type="molecule type" value="Genomic_DNA"/>
</dbReference>
<keyword evidence="1" id="KW-0677">Repeat</keyword>
<dbReference type="PANTHER" id="PTHR44227:SF3">
    <property type="entry name" value="PROTEIN O-MANNOSYL-TRANSFERASE TMTC4"/>
    <property type="match status" value="1"/>
</dbReference>
<proteinExistence type="predicted"/>
<keyword evidence="3" id="KW-0732">Signal</keyword>
<dbReference type="InterPro" id="IPR052346">
    <property type="entry name" value="O-mannosyl-transferase_TMTC"/>
</dbReference>
<sequence>MKKILLNVALASASLVFAQKKEIQNAVKATKDGNYSEALSQISNADNSLQGKFYFLEPSLQEQYYYAKGLALLKSGKTSQGATVLSKISDLKKNKIFTGKDNTKKKVYFVGKAEADKYGSGLQLREESYSPSLVENIGATINPMLNEVSTEAQKEYDAKNYASAAEKFLQVNDLLSAAGQPDNTYKYYAGISYALANKKAEAIALYKDLIDSGYTGVKNIYSAVNKKTNQRENLDKNSFELLKKTSDYTDFKTETTKNVEEELYETAIALMLDDNKNEEAVDLIEKGLVKFPDNKKLNDFKLSAYSRTGDTTKLEQTIKEAIAKNPKDKLNWSNLGVIQSNQPSSLTQAEDSFKKALDIDPSYVPALQGLVFNLYLNSKADASIVDAYNAARKAGKIEEANKIIAERKMRFTKALPYLEKLHSLTPEDADVVETLRTIYSSLGKYDKAKALKTLKK</sequence>
<feature type="chain" id="PRO_5032646106" evidence="3">
    <location>
        <begin position="19"/>
        <end position="456"/>
    </location>
</feature>
<keyword evidence="2" id="KW-0802">TPR repeat</keyword>
<dbReference type="Pfam" id="PF13429">
    <property type="entry name" value="TPR_15"/>
    <property type="match status" value="1"/>
</dbReference>
<feature type="signal peptide" evidence="3">
    <location>
        <begin position="1"/>
        <end position="18"/>
    </location>
</feature>
<dbReference type="RefSeq" id="WP_166519106.1">
    <property type="nucleotide sequence ID" value="NZ_JAAABJ010000444.1"/>
</dbReference>
<evidence type="ECO:0000256" key="2">
    <source>
        <dbReference type="ARBA" id="ARBA00022803"/>
    </source>
</evidence>
<gene>
    <name evidence="4" type="ORF">GNY06_05175</name>
</gene>
<dbReference type="GO" id="GO:0000030">
    <property type="term" value="F:mannosyltransferase activity"/>
    <property type="evidence" value="ECO:0007669"/>
    <property type="project" value="TreeGrafter"/>
</dbReference>
<dbReference type="Proteomes" id="UP000553459">
    <property type="component" value="Unassembled WGS sequence"/>
</dbReference>
<dbReference type="InterPro" id="IPR011990">
    <property type="entry name" value="TPR-like_helical_dom_sf"/>
</dbReference>
<evidence type="ECO:0000313" key="5">
    <source>
        <dbReference type="Proteomes" id="UP000553459"/>
    </source>
</evidence>
<dbReference type="PANTHER" id="PTHR44227">
    <property type="match status" value="1"/>
</dbReference>
<comment type="caution">
    <text evidence="4">The sequence shown here is derived from an EMBL/GenBank/DDBJ whole genome shotgun (WGS) entry which is preliminary data.</text>
</comment>
<evidence type="ECO:0000256" key="1">
    <source>
        <dbReference type="ARBA" id="ARBA00022737"/>
    </source>
</evidence>